<accession>A0AAF3FBN2</accession>
<dbReference type="PANTHER" id="PTHR46005">
    <property type="entry name" value="RHO GTPASE-ACTIVATING PROTEIN 190"/>
    <property type="match status" value="1"/>
</dbReference>
<dbReference type="GO" id="GO:0007266">
    <property type="term" value="P:Rho protein signal transduction"/>
    <property type="evidence" value="ECO:0007669"/>
    <property type="project" value="TreeGrafter"/>
</dbReference>
<feature type="coiled-coil region" evidence="1">
    <location>
        <begin position="428"/>
        <end position="461"/>
    </location>
</feature>
<evidence type="ECO:0000256" key="1">
    <source>
        <dbReference type="SAM" id="Coils"/>
    </source>
</evidence>
<dbReference type="Gene3D" id="3.40.50.300">
    <property type="entry name" value="P-loop containing nucleotide triphosphate hydrolases"/>
    <property type="match status" value="1"/>
</dbReference>
<dbReference type="GO" id="GO:0050770">
    <property type="term" value="P:regulation of axonogenesis"/>
    <property type="evidence" value="ECO:0007669"/>
    <property type="project" value="TreeGrafter"/>
</dbReference>
<dbReference type="InterPro" id="IPR001806">
    <property type="entry name" value="Small_GTPase"/>
</dbReference>
<dbReference type="GO" id="GO:0008361">
    <property type="term" value="P:regulation of cell size"/>
    <property type="evidence" value="ECO:0007669"/>
    <property type="project" value="TreeGrafter"/>
</dbReference>
<evidence type="ECO:0000313" key="2">
    <source>
        <dbReference type="Proteomes" id="UP000887575"/>
    </source>
</evidence>
<dbReference type="GO" id="GO:0005096">
    <property type="term" value="F:GTPase activator activity"/>
    <property type="evidence" value="ECO:0007669"/>
    <property type="project" value="TreeGrafter"/>
</dbReference>
<dbReference type="GO" id="GO:0005525">
    <property type="term" value="F:GTP binding"/>
    <property type="evidence" value="ECO:0007669"/>
    <property type="project" value="InterPro"/>
</dbReference>
<keyword evidence="2" id="KW-1185">Reference proteome</keyword>
<protein>
    <recommendedName>
        <fullName evidence="4">Rho GTPase-activating protein 190</fullName>
    </recommendedName>
</protein>
<evidence type="ECO:0008006" key="4">
    <source>
        <dbReference type="Google" id="ProtNLM"/>
    </source>
</evidence>
<name>A0AAF3FBN2_9BILA</name>
<dbReference type="PRINTS" id="PR00449">
    <property type="entry name" value="RASTRNSFRMNG"/>
</dbReference>
<dbReference type="WBParaSite" id="MBELARI_LOCUS4338">
    <property type="protein sequence ID" value="MBELARI_LOCUS4338"/>
    <property type="gene ID" value="MBELARI_LOCUS4338"/>
</dbReference>
<dbReference type="SUPFAM" id="SSF52540">
    <property type="entry name" value="P-loop containing nucleoside triphosphate hydrolases"/>
    <property type="match status" value="1"/>
</dbReference>
<dbReference type="PANTHER" id="PTHR46005:SF4">
    <property type="entry name" value="RHO GTPASE-ACTIVATING PROTEIN 190"/>
    <property type="match status" value="1"/>
</dbReference>
<sequence>MAPHSSPPRLVTIAVIGVSGNERLKGSQGVGKSLLCNRFIRGDHDDFHFEHSSILSQTDFSGSAVINNEHWLFWGEREIHHEDETTNIRLIEHSVFLDDVEFEPLAGPCTPESYSKRVVALKLESRDKLMYIQKEQFGQEAEFPQRILPDGKTSVDGFVFVFDVSSVSGRDLGKHIHAAQQILSHVVKTKRPIVIAASKFDSSSDEGRSLLQETLHSTHLRSHHFPIIETSALKRVNVDEVFLSVAQLVLKWKHRLKIQLFADAFRAVNLQALEARESYISILKGCVPVEEWPSRRPSFDRLLSEFSINRNLVYQRFVQIYGLLAARKLYERHVEEAREHWTKARLRALFPQLPRVFGNLLSRKELMSLTWSEANERIHQHPLFDEFFQPLGALSKQLEPISSPIESGYGTVGSMRGDNRIPAEILLRAEARATYEEFQQHVEQEQRRERLEEDFEALLASNSQICAGRSLAEVSLFLQGASSYEALAPAHAELVYNRYQGDLIKRAEVEFTECLLENIELFAELVRRSRFDRQPRGLSYLPTENELALVRTVLQDDTRYRQLSRLWELRDGMISTFCSFIAHSQPSLCVGRSRCLEMAPFDGLLSSFLGFEPNSLPIVSLNVHGKPQHVAQFITDLACFLHGEPFQSSCGLARIHCFSGTDDTPQDFAVTVYLLDGSTPSESISSNEHFPPILVAVADPSDGSDLLAITSTRREYG</sequence>
<dbReference type="InterPro" id="IPR051978">
    <property type="entry name" value="Rho-GAP_domain"/>
</dbReference>
<dbReference type="InterPro" id="IPR027417">
    <property type="entry name" value="P-loop_NTPase"/>
</dbReference>
<dbReference type="Pfam" id="PF00071">
    <property type="entry name" value="Ras"/>
    <property type="match status" value="1"/>
</dbReference>
<dbReference type="Proteomes" id="UP000887575">
    <property type="component" value="Unassembled WGS sequence"/>
</dbReference>
<dbReference type="GO" id="GO:0003924">
    <property type="term" value="F:GTPase activity"/>
    <property type="evidence" value="ECO:0007669"/>
    <property type="project" value="InterPro"/>
</dbReference>
<organism evidence="2 3">
    <name type="scientific">Mesorhabditis belari</name>
    <dbReference type="NCBI Taxonomy" id="2138241"/>
    <lineage>
        <taxon>Eukaryota</taxon>
        <taxon>Metazoa</taxon>
        <taxon>Ecdysozoa</taxon>
        <taxon>Nematoda</taxon>
        <taxon>Chromadorea</taxon>
        <taxon>Rhabditida</taxon>
        <taxon>Rhabditina</taxon>
        <taxon>Rhabditomorpha</taxon>
        <taxon>Rhabditoidea</taxon>
        <taxon>Rhabditidae</taxon>
        <taxon>Mesorhabditinae</taxon>
        <taxon>Mesorhabditis</taxon>
    </lineage>
</organism>
<dbReference type="GO" id="GO:0005829">
    <property type="term" value="C:cytosol"/>
    <property type="evidence" value="ECO:0007669"/>
    <property type="project" value="TreeGrafter"/>
</dbReference>
<keyword evidence="1" id="KW-0175">Coiled coil</keyword>
<dbReference type="AlphaFoldDB" id="A0AAF3FBN2"/>
<reference evidence="3" key="1">
    <citation type="submission" date="2024-02" db="UniProtKB">
        <authorList>
            <consortium name="WormBaseParasite"/>
        </authorList>
    </citation>
    <scope>IDENTIFICATION</scope>
</reference>
<evidence type="ECO:0000313" key="3">
    <source>
        <dbReference type="WBParaSite" id="MBELARI_LOCUS4338"/>
    </source>
</evidence>
<proteinExistence type="predicted"/>